<comment type="similarity">
    <text evidence="2">Belongs to the oxygen-dependent FAD-linked oxidoreductase family.</text>
</comment>
<evidence type="ECO:0000256" key="3">
    <source>
        <dbReference type="ARBA" id="ARBA00022630"/>
    </source>
</evidence>
<dbReference type="Gene3D" id="3.30.465.10">
    <property type="match status" value="1"/>
</dbReference>
<dbReference type="Gene3D" id="3.40.462.20">
    <property type="match status" value="1"/>
</dbReference>
<dbReference type="OrthoDB" id="407275at2759"/>
<dbReference type="InterPro" id="IPR016169">
    <property type="entry name" value="FAD-bd_PCMH_sub2"/>
</dbReference>
<dbReference type="GO" id="GO:0071949">
    <property type="term" value="F:FAD binding"/>
    <property type="evidence" value="ECO:0007669"/>
    <property type="project" value="InterPro"/>
</dbReference>
<dbReference type="SUPFAM" id="SSF56176">
    <property type="entry name" value="FAD-binding/transporter-associated domain-like"/>
    <property type="match status" value="1"/>
</dbReference>
<dbReference type="PANTHER" id="PTHR42973:SF39">
    <property type="entry name" value="FAD-BINDING PCMH-TYPE DOMAIN-CONTAINING PROTEIN"/>
    <property type="match status" value="1"/>
</dbReference>
<feature type="non-terminal residue" evidence="8">
    <location>
        <position position="1"/>
    </location>
</feature>
<dbReference type="InterPro" id="IPR036318">
    <property type="entry name" value="FAD-bd_PCMH-like_sf"/>
</dbReference>
<comment type="caution">
    <text evidence="8">The sequence shown here is derived from an EMBL/GenBank/DDBJ whole genome shotgun (WGS) entry which is preliminary data.</text>
</comment>
<sequence length="458" mass="49340">MHHFPVTPPTSPRALPVSSESKPPQRHHTEIAPVNLRFTFKPAAITYPKTANQISEIVKLGAVQNLPVVARSGGHSYIANGLGGRDGALVVDLRNFNKITINSSKGTALIESGNRLGDVALALGKAGRGLPHGNCPYVGIGGHAGVYSIERNFSVGAYMATAYGGFGYASRMWGLTLDTIVAANIVLANGTVVRSTRQDYPDLFWSLRGSAGSFGITTFIEVTTFPSPASATAFQYDWDLNATSAASGLSAFQSFVQSSNLPSHFGAVANLWKGSKPDSLTFSISGAWYAPVQALNATLAPLLRYMPKPRTSFKTGSYLDITAFLSDGSLDTKSKPDSQDTFYAKSLMTPEKSPISDTALQAFTRYMVDKGNPSPLVRNNLVSKLKLWYVQVELYGGKNSAVNAVHADETAFSHRSSTFAIQFYASSGSRPFPDNGLRFMDDMVETLTSRSPKDWDYG</sequence>
<dbReference type="InterPro" id="IPR016166">
    <property type="entry name" value="FAD-bd_PCMH"/>
</dbReference>
<dbReference type="AlphaFoldDB" id="A0A9P7FZQ9"/>
<gene>
    <name evidence="8" type="ORF">DXG03_006314</name>
</gene>
<evidence type="ECO:0000313" key="8">
    <source>
        <dbReference type="EMBL" id="KAG5641033.1"/>
    </source>
</evidence>
<dbReference type="InterPro" id="IPR006094">
    <property type="entry name" value="Oxid_FAD_bind_N"/>
</dbReference>
<feature type="region of interest" description="Disordered" evidence="6">
    <location>
        <begin position="1"/>
        <end position="29"/>
    </location>
</feature>
<keyword evidence="3" id="KW-0285">Flavoprotein</keyword>
<feature type="domain" description="FAD-binding PCMH-type" evidence="7">
    <location>
        <begin position="38"/>
        <end position="227"/>
    </location>
</feature>
<feature type="compositionally biased region" description="Pro residues" evidence="6">
    <location>
        <begin position="1"/>
        <end position="11"/>
    </location>
</feature>
<keyword evidence="9" id="KW-1185">Reference proteome</keyword>
<dbReference type="Proteomes" id="UP000775547">
    <property type="component" value="Unassembled WGS sequence"/>
</dbReference>
<evidence type="ECO:0000313" key="9">
    <source>
        <dbReference type="Proteomes" id="UP000775547"/>
    </source>
</evidence>
<dbReference type="PROSITE" id="PS51387">
    <property type="entry name" value="FAD_PCMH"/>
    <property type="match status" value="1"/>
</dbReference>
<dbReference type="InterPro" id="IPR050416">
    <property type="entry name" value="FAD-linked_Oxidoreductase"/>
</dbReference>
<evidence type="ECO:0000256" key="1">
    <source>
        <dbReference type="ARBA" id="ARBA00001974"/>
    </source>
</evidence>
<keyword evidence="5" id="KW-0560">Oxidoreductase</keyword>
<dbReference type="PANTHER" id="PTHR42973">
    <property type="entry name" value="BINDING OXIDOREDUCTASE, PUTATIVE (AFU_ORTHOLOGUE AFUA_1G17690)-RELATED"/>
    <property type="match status" value="1"/>
</dbReference>
<dbReference type="EMBL" id="JABCKV010000408">
    <property type="protein sequence ID" value="KAG5641033.1"/>
    <property type="molecule type" value="Genomic_DNA"/>
</dbReference>
<dbReference type="Pfam" id="PF01565">
    <property type="entry name" value="FAD_binding_4"/>
    <property type="match status" value="1"/>
</dbReference>
<proteinExistence type="inferred from homology"/>
<reference evidence="8" key="1">
    <citation type="submission" date="2020-07" db="EMBL/GenBank/DDBJ databases">
        <authorList>
            <person name="Nieuwenhuis M."/>
            <person name="Van De Peppel L.J.J."/>
        </authorList>
    </citation>
    <scope>NUCLEOTIDE SEQUENCE</scope>
    <source>
        <strain evidence="8">AP01</strain>
        <tissue evidence="8">Mycelium</tissue>
    </source>
</reference>
<accession>A0A9P7FZQ9</accession>
<evidence type="ECO:0000256" key="6">
    <source>
        <dbReference type="SAM" id="MobiDB-lite"/>
    </source>
</evidence>
<organism evidence="8 9">
    <name type="scientific">Asterophora parasitica</name>
    <dbReference type="NCBI Taxonomy" id="117018"/>
    <lineage>
        <taxon>Eukaryota</taxon>
        <taxon>Fungi</taxon>
        <taxon>Dikarya</taxon>
        <taxon>Basidiomycota</taxon>
        <taxon>Agaricomycotina</taxon>
        <taxon>Agaricomycetes</taxon>
        <taxon>Agaricomycetidae</taxon>
        <taxon>Agaricales</taxon>
        <taxon>Tricholomatineae</taxon>
        <taxon>Lyophyllaceae</taxon>
        <taxon>Asterophora</taxon>
    </lineage>
</organism>
<keyword evidence="4" id="KW-0274">FAD</keyword>
<evidence type="ECO:0000256" key="5">
    <source>
        <dbReference type="ARBA" id="ARBA00023002"/>
    </source>
</evidence>
<protein>
    <recommendedName>
        <fullName evidence="7">FAD-binding PCMH-type domain-containing protein</fullName>
    </recommendedName>
</protein>
<comment type="cofactor">
    <cofactor evidence="1">
        <name>FAD</name>
        <dbReference type="ChEBI" id="CHEBI:57692"/>
    </cofactor>
</comment>
<reference evidence="8" key="2">
    <citation type="submission" date="2021-10" db="EMBL/GenBank/DDBJ databases">
        <title>Phylogenomics reveals ancestral predisposition of the termite-cultivated fungus Termitomyces towards a domesticated lifestyle.</title>
        <authorList>
            <person name="Auxier B."/>
            <person name="Grum-Grzhimaylo A."/>
            <person name="Cardenas M.E."/>
            <person name="Lodge J.D."/>
            <person name="Laessoe T."/>
            <person name="Pedersen O."/>
            <person name="Smith M.E."/>
            <person name="Kuyper T.W."/>
            <person name="Franco-Molano E.A."/>
            <person name="Baroni T.J."/>
            <person name="Aanen D.K."/>
        </authorList>
    </citation>
    <scope>NUCLEOTIDE SEQUENCE</scope>
    <source>
        <strain evidence="8">AP01</strain>
        <tissue evidence="8">Mycelium</tissue>
    </source>
</reference>
<evidence type="ECO:0000256" key="4">
    <source>
        <dbReference type="ARBA" id="ARBA00022827"/>
    </source>
</evidence>
<dbReference type="GO" id="GO:0016491">
    <property type="term" value="F:oxidoreductase activity"/>
    <property type="evidence" value="ECO:0007669"/>
    <property type="project" value="UniProtKB-KW"/>
</dbReference>
<evidence type="ECO:0000256" key="2">
    <source>
        <dbReference type="ARBA" id="ARBA00005466"/>
    </source>
</evidence>
<name>A0A9P7FZQ9_9AGAR</name>
<evidence type="ECO:0000259" key="7">
    <source>
        <dbReference type="PROSITE" id="PS51387"/>
    </source>
</evidence>